<evidence type="ECO:0000313" key="1">
    <source>
        <dbReference type="EMBL" id="CRL23393.1"/>
    </source>
</evidence>
<reference evidence="1 2" key="1">
    <citation type="journal article" date="2014" name="Nat. Commun.">
        <title>Multiple recent horizontal transfers of a large genomic region in cheese making fungi.</title>
        <authorList>
            <person name="Cheeseman K."/>
            <person name="Ropars J."/>
            <person name="Renault P."/>
            <person name="Dupont J."/>
            <person name="Gouzy J."/>
            <person name="Branca A."/>
            <person name="Abraham A.L."/>
            <person name="Ceppi M."/>
            <person name="Conseiller E."/>
            <person name="Debuchy R."/>
            <person name="Malagnac F."/>
            <person name="Goarin A."/>
            <person name="Silar P."/>
            <person name="Lacoste S."/>
            <person name="Sallet E."/>
            <person name="Bensimon A."/>
            <person name="Giraud T."/>
            <person name="Brygoo Y."/>
        </authorList>
    </citation>
    <scope>NUCLEOTIDE SEQUENCE [LARGE SCALE GENOMIC DNA]</scope>
    <source>
        <strain evidence="2">FM 013</strain>
    </source>
</reference>
<accession>A0A0G4PAP8</accession>
<keyword evidence="2" id="KW-1185">Reference proteome</keyword>
<dbReference type="InterPro" id="IPR011990">
    <property type="entry name" value="TPR-like_helical_dom_sf"/>
</dbReference>
<gene>
    <name evidence="1" type="ORF">PCAMFM013_S009g000333</name>
</gene>
<dbReference type="Pfam" id="PF13424">
    <property type="entry name" value="TPR_12"/>
    <property type="match status" value="1"/>
</dbReference>
<dbReference type="STRING" id="1429867.A0A0G4PAP8"/>
<dbReference type="AlphaFoldDB" id="A0A0G4PAP8"/>
<name>A0A0G4PAP8_PENC3</name>
<sequence length="147" mass="17249">MHNCVHDWTLAALNRNIDVSYYWYSLDCVRAALDWNDYDSWGHLIFSRTVHHALRLLHQRFLDVPDRPGDTNLDKTFIVASFLSEQAQLHAAEQMYPRALDGYEKLPRPDWTLALRVLDSLGWLYSKDQGRQDEAERMFIRLVSAGR</sequence>
<dbReference type="EMBL" id="HG793142">
    <property type="protein sequence ID" value="CRL23393.1"/>
    <property type="molecule type" value="Genomic_DNA"/>
</dbReference>
<organism evidence="1 2">
    <name type="scientific">Penicillium camemberti (strain FM 013)</name>
    <dbReference type="NCBI Taxonomy" id="1429867"/>
    <lineage>
        <taxon>Eukaryota</taxon>
        <taxon>Fungi</taxon>
        <taxon>Dikarya</taxon>
        <taxon>Ascomycota</taxon>
        <taxon>Pezizomycotina</taxon>
        <taxon>Eurotiomycetes</taxon>
        <taxon>Eurotiomycetidae</taxon>
        <taxon>Eurotiales</taxon>
        <taxon>Aspergillaceae</taxon>
        <taxon>Penicillium</taxon>
    </lineage>
</organism>
<dbReference type="Proteomes" id="UP000053732">
    <property type="component" value="Unassembled WGS sequence"/>
</dbReference>
<protein>
    <submittedName>
        <fullName evidence="1">Str. FM013</fullName>
    </submittedName>
</protein>
<proteinExistence type="predicted"/>
<dbReference type="Gene3D" id="1.25.40.10">
    <property type="entry name" value="Tetratricopeptide repeat domain"/>
    <property type="match status" value="1"/>
</dbReference>
<evidence type="ECO:0000313" key="2">
    <source>
        <dbReference type="Proteomes" id="UP000053732"/>
    </source>
</evidence>